<dbReference type="CDD" id="cd15489">
    <property type="entry name" value="PHD_SF"/>
    <property type="match status" value="1"/>
</dbReference>
<dbReference type="Gene3D" id="3.30.40.10">
    <property type="entry name" value="Zinc/RING finger domain, C3HC4 (zinc finger)"/>
    <property type="match status" value="1"/>
</dbReference>
<dbReference type="Gene3D" id="1.10.510.10">
    <property type="entry name" value="Transferase(Phosphotransferase) domain 1"/>
    <property type="match status" value="1"/>
</dbReference>
<gene>
    <name evidence="1" type="ORF">D9758_010011</name>
</gene>
<dbReference type="SUPFAM" id="SSF57903">
    <property type="entry name" value="FYVE/PHD zinc finger"/>
    <property type="match status" value="1"/>
</dbReference>
<accession>A0A8H5FSY5</accession>
<dbReference type="EMBL" id="JAACJM010000088">
    <property type="protein sequence ID" value="KAF5348011.1"/>
    <property type="molecule type" value="Genomic_DNA"/>
</dbReference>
<evidence type="ECO:0000313" key="1">
    <source>
        <dbReference type="EMBL" id="KAF5348011.1"/>
    </source>
</evidence>
<proteinExistence type="predicted"/>
<sequence length="533" mass="59764">MAGPSSNPRSFFLHTHGVDFVNTTANMVAGDMHVAYNYSDQGHGCKRKSPVVNRCTQRIVSQSNIELLDQLSSRRQYRIHSAKYKQRLVLVKVFQGTQAKKNFKEEKKQNQRLLHPSLLKMIGVSSFTTESPFIVYNFAPTRGSVESWLASVLEKDLSDILLLGCKIVSELAIGIDYLSSEGARTGSSSNKSIEIFITDDDVLKIVPDFGSLPIEDGGRHDESNIDPLWGLFNDLCIKTFKQATCILYPDIRNRRVSSTIAEVSSAPDPDPATDVLGDTKSLTSGVSSNLYFNELEGSASPRRELLWRESSGGSRSVHAVAEHYREFWEHLSLTVGQSYHSYAIPRKQAARPLRTVVHQCQGYRKEEITITSDVSENAIISHFIPSLYERCPVCKEIVEEEEFCCPCGGNDDGISPTIKCSRCGIWQHRSCAGHDNLLLQFSCSFCIPPATRSWPPQWLSSAMMHAKYPNDELQVTLRKFKSGNASPEWRIKCVDCPGKLYKPGPGKTLSNFEVHLKNRQHRQRVNDRVNGDS</sequence>
<evidence type="ECO:0000313" key="2">
    <source>
        <dbReference type="Proteomes" id="UP000559256"/>
    </source>
</evidence>
<dbReference type="OrthoDB" id="515064at2759"/>
<dbReference type="Proteomes" id="UP000559256">
    <property type="component" value="Unassembled WGS sequence"/>
</dbReference>
<reference evidence="1 2" key="1">
    <citation type="journal article" date="2020" name="ISME J.">
        <title>Uncovering the hidden diversity of litter-decomposition mechanisms in mushroom-forming fungi.</title>
        <authorList>
            <person name="Floudas D."/>
            <person name="Bentzer J."/>
            <person name="Ahren D."/>
            <person name="Johansson T."/>
            <person name="Persson P."/>
            <person name="Tunlid A."/>
        </authorList>
    </citation>
    <scope>NUCLEOTIDE SEQUENCE [LARGE SCALE GENOMIC DNA]</scope>
    <source>
        <strain evidence="1 2">CBS 291.85</strain>
    </source>
</reference>
<dbReference type="AlphaFoldDB" id="A0A8H5FSY5"/>
<dbReference type="InterPro" id="IPR013083">
    <property type="entry name" value="Znf_RING/FYVE/PHD"/>
</dbReference>
<dbReference type="InterPro" id="IPR011011">
    <property type="entry name" value="Znf_FYVE_PHD"/>
</dbReference>
<evidence type="ECO:0008006" key="3">
    <source>
        <dbReference type="Google" id="ProtNLM"/>
    </source>
</evidence>
<organism evidence="1 2">
    <name type="scientific">Tetrapyrgos nigripes</name>
    <dbReference type="NCBI Taxonomy" id="182062"/>
    <lineage>
        <taxon>Eukaryota</taxon>
        <taxon>Fungi</taxon>
        <taxon>Dikarya</taxon>
        <taxon>Basidiomycota</taxon>
        <taxon>Agaricomycotina</taxon>
        <taxon>Agaricomycetes</taxon>
        <taxon>Agaricomycetidae</taxon>
        <taxon>Agaricales</taxon>
        <taxon>Marasmiineae</taxon>
        <taxon>Marasmiaceae</taxon>
        <taxon>Tetrapyrgos</taxon>
    </lineage>
</organism>
<keyword evidence="2" id="KW-1185">Reference proteome</keyword>
<name>A0A8H5FSY5_9AGAR</name>
<dbReference type="InterPro" id="IPR011009">
    <property type="entry name" value="Kinase-like_dom_sf"/>
</dbReference>
<dbReference type="SUPFAM" id="SSF56112">
    <property type="entry name" value="Protein kinase-like (PK-like)"/>
    <property type="match status" value="1"/>
</dbReference>
<comment type="caution">
    <text evidence="1">The sequence shown here is derived from an EMBL/GenBank/DDBJ whole genome shotgun (WGS) entry which is preliminary data.</text>
</comment>
<protein>
    <recommendedName>
        <fullName evidence="3">Zinc finger PHD-type domain-containing protein</fullName>
    </recommendedName>
</protein>